<evidence type="ECO:0000313" key="2">
    <source>
        <dbReference type="EMBL" id="KAK7486357.1"/>
    </source>
</evidence>
<dbReference type="AlphaFoldDB" id="A0ABD0KGY5"/>
<protein>
    <submittedName>
        <fullName evidence="2">Uncharacterized protein</fullName>
    </submittedName>
</protein>
<sequence>MEGLETGDGALEDRLTATRNVSRGHSPSQPGAAHLNVPPTDPTLPPPRGETFHPQSPSQETPILRPDLTPTHSHVLRREFSRTERHVTRGGGTWGGSSPSGRGSRSPNMGGGGMLRSISPRASPNTSPIHPVPEELHSSEMEMASERHARTQSLHRGMARSASRPPGVPTQRSKEV</sequence>
<name>A0ABD0KGY5_9CAEN</name>
<feature type="region of interest" description="Disordered" evidence="1">
    <location>
        <begin position="1"/>
        <end position="176"/>
    </location>
</feature>
<accession>A0ABD0KGY5</accession>
<comment type="caution">
    <text evidence="2">The sequence shown here is derived from an EMBL/GenBank/DDBJ whole genome shotgun (WGS) entry which is preliminary data.</text>
</comment>
<feature type="compositionally biased region" description="Basic and acidic residues" evidence="1">
    <location>
        <begin position="132"/>
        <end position="149"/>
    </location>
</feature>
<keyword evidence="3" id="KW-1185">Reference proteome</keyword>
<evidence type="ECO:0000256" key="1">
    <source>
        <dbReference type="SAM" id="MobiDB-lite"/>
    </source>
</evidence>
<dbReference type="Proteomes" id="UP001519460">
    <property type="component" value="Unassembled WGS sequence"/>
</dbReference>
<feature type="compositionally biased region" description="Polar residues" evidence="1">
    <location>
        <begin position="17"/>
        <end position="29"/>
    </location>
</feature>
<dbReference type="EMBL" id="JACVVK020000180">
    <property type="protein sequence ID" value="KAK7486357.1"/>
    <property type="molecule type" value="Genomic_DNA"/>
</dbReference>
<evidence type="ECO:0000313" key="3">
    <source>
        <dbReference type="Proteomes" id="UP001519460"/>
    </source>
</evidence>
<organism evidence="2 3">
    <name type="scientific">Batillaria attramentaria</name>
    <dbReference type="NCBI Taxonomy" id="370345"/>
    <lineage>
        <taxon>Eukaryota</taxon>
        <taxon>Metazoa</taxon>
        <taxon>Spiralia</taxon>
        <taxon>Lophotrochozoa</taxon>
        <taxon>Mollusca</taxon>
        <taxon>Gastropoda</taxon>
        <taxon>Caenogastropoda</taxon>
        <taxon>Sorbeoconcha</taxon>
        <taxon>Cerithioidea</taxon>
        <taxon>Batillariidae</taxon>
        <taxon>Batillaria</taxon>
    </lineage>
</organism>
<gene>
    <name evidence="2" type="ORF">BaRGS_00022405</name>
</gene>
<reference evidence="2 3" key="1">
    <citation type="journal article" date="2023" name="Sci. Data">
        <title>Genome assembly of the Korean intertidal mud-creeper Batillaria attramentaria.</title>
        <authorList>
            <person name="Patra A.K."/>
            <person name="Ho P.T."/>
            <person name="Jun S."/>
            <person name="Lee S.J."/>
            <person name="Kim Y."/>
            <person name="Won Y.J."/>
        </authorList>
    </citation>
    <scope>NUCLEOTIDE SEQUENCE [LARGE SCALE GENOMIC DNA]</scope>
    <source>
        <strain evidence="2">Wonlab-2016</strain>
    </source>
</reference>
<proteinExistence type="predicted"/>
<feature type="compositionally biased region" description="Low complexity" evidence="1">
    <location>
        <begin position="96"/>
        <end position="108"/>
    </location>
</feature>
<feature type="compositionally biased region" description="Basic and acidic residues" evidence="1">
    <location>
        <begin position="76"/>
        <end position="87"/>
    </location>
</feature>
<feature type="compositionally biased region" description="Pro residues" evidence="1">
    <location>
        <begin position="39"/>
        <end position="48"/>
    </location>
</feature>